<evidence type="ECO:0000256" key="1">
    <source>
        <dbReference type="SAM" id="SignalP"/>
    </source>
</evidence>
<name>A0A9D4UL35_ADICA</name>
<dbReference type="SUPFAM" id="SSF63829">
    <property type="entry name" value="Calcium-dependent phosphotriesterase"/>
    <property type="match status" value="1"/>
</dbReference>
<sequence>MSIAPSLHFFLTWSTILLGATSHTEAKSTAVSRTVPLHYPALYPESIVWDDGLGHFISGSLARGSLFSITENGTVDEFIRDADYSGIAATVGVTIDAPRRRILTVINNVFDHPSSFHGLAAYDLDTKARLLLAKFDKHGCPNDVTVDPNSGFAYVTDSARNLIFQISPSGDPQIFTENPLLNSQPIVAVDPPAVRSGLNGITFTEDYLLVVQSNSGKLFKGPLEFCIYCKRSSSGQILQLNISCLKGPKRHCNDRACSFSGSFYGGREGNGRFARR</sequence>
<dbReference type="InterPro" id="IPR053224">
    <property type="entry name" value="Sensory_adhesion_molecule"/>
</dbReference>
<dbReference type="OrthoDB" id="1885092at2759"/>
<feature type="signal peptide" evidence="1">
    <location>
        <begin position="1"/>
        <end position="26"/>
    </location>
</feature>
<dbReference type="PANTHER" id="PTHR31460">
    <property type="match status" value="1"/>
</dbReference>
<proteinExistence type="predicted"/>
<evidence type="ECO:0000313" key="2">
    <source>
        <dbReference type="EMBL" id="KAI5069900.1"/>
    </source>
</evidence>
<dbReference type="GO" id="GO:0005783">
    <property type="term" value="C:endoplasmic reticulum"/>
    <property type="evidence" value="ECO:0007669"/>
    <property type="project" value="TreeGrafter"/>
</dbReference>
<dbReference type="PANTHER" id="PTHR31460:SF3">
    <property type="entry name" value="MESOCENTIN"/>
    <property type="match status" value="1"/>
</dbReference>
<comment type="caution">
    <text evidence="2">The sequence shown here is derived from an EMBL/GenBank/DDBJ whole genome shotgun (WGS) entry which is preliminary data.</text>
</comment>
<dbReference type="Proteomes" id="UP000886520">
    <property type="component" value="Chromosome 14"/>
</dbReference>
<keyword evidence="1" id="KW-0732">Signal</keyword>
<dbReference type="EMBL" id="JABFUD020000014">
    <property type="protein sequence ID" value="KAI5069900.1"/>
    <property type="molecule type" value="Genomic_DNA"/>
</dbReference>
<evidence type="ECO:0008006" key="4">
    <source>
        <dbReference type="Google" id="ProtNLM"/>
    </source>
</evidence>
<organism evidence="2 3">
    <name type="scientific">Adiantum capillus-veneris</name>
    <name type="common">Maidenhair fern</name>
    <dbReference type="NCBI Taxonomy" id="13818"/>
    <lineage>
        <taxon>Eukaryota</taxon>
        <taxon>Viridiplantae</taxon>
        <taxon>Streptophyta</taxon>
        <taxon>Embryophyta</taxon>
        <taxon>Tracheophyta</taxon>
        <taxon>Polypodiopsida</taxon>
        <taxon>Polypodiidae</taxon>
        <taxon>Polypodiales</taxon>
        <taxon>Pteridineae</taxon>
        <taxon>Pteridaceae</taxon>
        <taxon>Vittarioideae</taxon>
        <taxon>Adiantum</taxon>
    </lineage>
</organism>
<evidence type="ECO:0000313" key="3">
    <source>
        <dbReference type="Proteomes" id="UP000886520"/>
    </source>
</evidence>
<reference evidence="2" key="1">
    <citation type="submission" date="2021-01" db="EMBL/GenBank/DDBJ databases">
        <title>Adiantum capillus-veneris genome.</title>
        <authorList>
            <person name="Fang Y."/>
            <person name="Liao Q."/>
        </authorList>
    </citation>
    <scope>NUCLEOTIDE SEQUENCE</scope>
    <source>
        <strain evidence="2">H3</strain>
        <tissue evidence="2">Leaf</tissue>
    </source>
</reference>
<accession>A0A9D4UL35</accession>
<protein>
    <recommendedName>
        <fullName evidence="4">SMP-30/Gluconolactonase/LRE-like region domain-containing protein</fullName>
    </recommendedName>
</protein>
<gene>
    <name evidence="2" type="ORF">GOP47_0014243</name>
</gene>
<dbReference type="AlphaFoldDB" id="A0A9D4UL35"/>
<dbReference type="InterPro" id="IPR011042">
    <property type="entry name" value="6-blade_b-propeller_TolB-like"/>
</dbReference>
<keyword evidence="3" id="KW-1185">Reference proteome</keyword>
<dbReference type="Gene3D" id="2.120.10.30">
    <property type="entry name" value="TolB, C-terminal domain"/>
    <property type="match status" value="1"/>
</dbReference>
<feature type="chain" id="PRO_5039697361" description="SMP-30/Gluconolactonase/LRE-like region domain-containing protein" evidence="1">
    <location>
        <begin position="27"/>
        <end position="276"/>
    </location>
</feature>